<dbReference type="GO" id="GO:0043165">
    <property type="term" value="P:Gram-negative-bacterium-type cell outer membrane assembly"/>
    <property type="evidence" value="ECO:0007669"/>
    <property type="project" value="InterPro"/>
</dbReference>
<dbReference type="EMBL" id="MLJW01000241">
    <property type="protein sequence ID" value="OIQ92070.1"/>
    <property type="molecule type" value="Genomic_DNA"/>
</dbReference>
<keyword evidence="1" id="KW-0449">Lipoprotein</keyword>
<organism evidence="1">
    <name type="scientific">mine drainage metagenome</name>
    <dbReference type="NCBI Taxonomy" id="410659"/>
    <lineage>
        <taxon>unclassified sequences</taxon>
        <taxon>metagenomes</taxon>
        <taxon>ecological metagenomes</taxon>
    </lineage>
</organism>
<gene>
    <name evidence="1" type="primary">lptE_7</name>
    <name evidence="1" type="ORF">GALL_259890</name>
</gene>
<comment type="caution">
    <text evidence="1">The sequence shown here is derived from an EMBL/GenBank/DDBJ whole genome shotgun (WGS) entry which is preliminary data.</text>
</comment>
<dbReference type="PROSITE" id="PS51257">
    <property type="entry name" value="PROKAR_LIPOPROTEIN"/>
    <property type="match status" value="1"/>
</dbReference>
<evidence type="ECO:0000313" key="1">
    <source>
        <dbReference type="EMBL" id="OIQ92070.1"/>
    </source>
</evidence>
<sequence>MNVRTLHLLPLALLALAVSGLVSACSHYQLGTGGKLAFSTLFIAPVDSTAPVPQARPLVGANLREAFLRDGRVQLVDSPTAADAVLHITLVGYRREATVASQTDPALARKFNLILTAECTLTLRDGTVLFSKRKIEVSREDYVDQGQLQAEYNMLPHLADLLSNAVLHASLDVW</sequence>
<dbReference type="GO" id="GO:0019867">
    <property type="term" value="C:outer membrane"/>
    <property type="evidence" value="ECO:0007669"/>
    <property type="project" value="InterPro"/>
</dbReference>
<name>A0A1J5R7U0_9ZZZZ</name>
<protein>
    <submittedName>
        <fullName evidence="1">LPS-assembly lipoprotein LptE</fullName>
    </submittedName>
</protein>
<reference evidence="1" key="1">
    <citation type="submission" date="2016-10" db="EMBL/GenBank/DDBJ databases">
        <title>Sequence of Gallionella enrichment culture.</title>
        <authorList>
            <person name="Poehlein A."/>
            <person name="Muehling M."/>
            <person name="Daniel R."/>
        </authorList>
    </citation>
    <scope>NUCLEOTIDE SEQUENCE</scope>
</reference>
<accession>A0A1J5R7U0</accession>
<dbReference type="Gene3D" id="3.30.160.150">
    <property type="entry name" value="Lipoprotein like domain"/>
    <property type="match status" value="1"/>
</dbReference>
<dbReference type="Pfam" id="PF04390">
    <property type="entry name" value="LptE"/>
    <property type="match status" value="1"/>
</dbReference>
<proteinExistence type="predicted"/>
<dbReference type="InterPro" id="IPR007485">
    <property type="entry name" value="LPS_assembly_LptE"/>
</dbReference>
<dbReference type="AlphaFoldDB" id="A0A1J5R7U0"/>